<evidence type="ECO:0000256" key="9">
    <source>
        <dbReference type="RuleBase" id="RU000461"/>
    </source>
</evidence>
<dbReference type="PANTHER" id="PTHR24287">
    <property type="entry name" value="P450, PUTATIVE (EUROFUNG)-RELATED"/>
    <property type="match status" value="1"/>
</dbReference>
<evidence type="ECO:0000256" key="5">
    <source>
        <dbReference type="ARBA" id="ARBA00023002"/>
    </source>
</evidence>
<name>A0A0D2A467_9PEZI</name>
<dbReference type="VEuPathDB" id="FungiDB:PV09_07056"/>
<dbReference type="GO" id="GO:0020037">
    <property type="term" value="F:heme binding"/>
    <property type="evidence" value="ECO:0007669"/>
    <property type="project" value="InterPro"/>
</dbReference>
<dbReference type="Pfam" id="PF00067">
    <property type="entry name" value="p450"/>
    <property type="match status" value="1"/>
</dbReference>
<reference evidence="11 12" key="1">
    <citation type="submission" date="2015-01" db="EMBL/GenBank/DDBJ databases">
        <title>The Genome Sequence of Ochroconis gallopava CBS43764.</title>
        <authorList>
            <consortium name="The Broad Institute Genomics Platform"/>
            <person name="Cuomo C."/>
            <person name="de Hoog S."/>
            <person name="Gorbushina A."/>
            <person name="Stielow B."/>
            <person name="Teixiera M."/>
            <person name="Abouelleil A."/>
            <person name="Chapman S.B."/>
            <person name="Priest M."/>
            <person name="Young S.K."/>
            <person name="Wortman J."/>
            <person name="Nusbaum C."/>
            <person name="Birren B."/>
        </authorList>
    </citation>
    <scope>NUCLEOTIDE SEQUENCE [LARGE SCALE GENOMIC DNA]</scope>
    <source>
        <strain evidence="11 12">CBS 43764</strain>
    </source>
</reference>
<keyword evidence="7 9" id="KW-0503">Monooxygenase</keyword>
<dbReference type="HOGENOM" id="CLU_001570_27_0_1"/>
<dbReference type="RefSeq" id="XP_016211452.1">
    <property type="nucleotide sequence ID" value="XM_016360775.1"/>
</dbReference>
<gene>
    <name evidence="11" type="ORF">PV09_07056</name>
</gene>
<keyword evidence="10" id="KW-1133">Transmembrane helix</keyword>
<evidence type="ECO:0000313" key="11">
    <source>
        <dbReference type="EMBL" id="KIW01583.1"/>
    </source>
</evidence>
<protein>
    <submittedName>
        <fullName evidence="11">Uncharacterized protein</fullName>
    </submittedName>
</protein>
<dbReference type="GO" id="GO:0016712">
    <property type="term" value="F:oxidoreductase activity, acting on paired donors, with incorporation or reduction of molecular oxygen, reduced flavin or flavoprotein as one donor, and incorporation of one atom of oxygen"/>
    <property type="evidence" value="ECO:0007669"/>
    <property type="project" value="InterPro"/>
</dbReference>
<dbReference type="InParanoid" id="A0A0D2A467"/>
<dbReference type="InterPro" id="IPR036396">
    <property type="entry name" value="Cyt_P450_sf"/>
</dbReference>
<sequence>MRKIVAVLHSNPFAMALRSAPLARLVMNPLLLPFLAIPSYLCYKLLFFVLRNARNARKARQLGCKPAPTFPSPDPLGIIPVANLFKANSTGYLPQHVLERFDTVSRQEGRPVHTFVAQLLRLPLYVTRDPKNIQAILATQFKDFELGPIRHGTFSPLLGAGIFSADGRQWEHSRALLRPQFARNQVSDLELEEVHMQHMFKAMPVGSDGWTDVIDLIPLFFRLTVDSATEFLFGESVGTQLAALPGADQTEWQKHAAFVTAFEQSQDCIARAFRLNDFYSLYLTKQYRDYCKTVHEYIDRFVQKALAHDSEKKLESGEKEKYIFLEQLAQATKDPIEIRDQLLSILVAGRDTTAGLLSFLFRVLSKEPAKFNKLRDTILNDFGTDESKLSFSSLKSCQYLQWCLNETLRLYPSVPLNSRRSVVDTTLPRGGGPDGMSPLFVPKGTEVNYSVFATMRTPEFWGPDADEFKPERWENKKPGFEYLPFNGGPRICLGQQFALTEAGYVTVRMLQKFDKLDGSAHGDEPIPWFLTLTGRPMDGVKLRLHAAAE</sequence>
<dbReference type="PRINTS" id="PR00464">
    <property type="entry name" value="EP450II"/>
</dbReference>
<dbReference type="InterPro" id="IPR002974">
    <property type="entry name" value="Cyt_P450_E_CYP52_ascomycetes"/>
</dbReference>
<organism evidence="11 12">
    <name type="scientific">Verruconis gallopava</name>
    <dbReference type="NCBI Taxonomy" id="253628"/>
    <lineage>
        <taxon>Eukaryota</taxon>
        <taxon>Fungi</taxon>
        <taxon>Dikarya</taxon>
        <taxon>Ascomycota</taxon>
        <taxon>Pezizomycotina</taxon>
        <taxon>Dothideomycetes</taxon>
        <taxon>Pleosporomycetidae</taxon>
        <taxon>Venturiales</taxon>
        <taxon>Sympoventuriaceae</taxon>
        <taxon>Verruconis</taxon>
    </lineage>
</organism>
<feature type="binding site" description="axial binding residue" evidence="8">
    <location>
        <position position="492"/>
    </location>
    <ligand>
        <name>heme</name>
        <dbReference type="ChEBI" id="CHEBI:30413"/>
    </ligand>
    <ligandPart>
        <name>Fe</name>
        <dbReference type="ChEBI" id="CHEBI:18248"/>
    </ligandPart>
</feature>
<proteinExistence type="inferred from homology"/>
<dbReference type="EMBL" id="KN847554">
    <property type="protein sequence ID" value="KIW01583.1"/>
    <property type="molecule type" value="Genomic_DNA"/>
</dbReference>
<keyword evidence="4 8" id="KW-0479">Metal-binding</keyword>
<evidence type="ECO:0000256" key="3">
    <source>
        <dbReference type="ARBA" id="ARBA00022617"/>
    </source>
</evidence>
<evidence type="ECO:0000256" key="4">
    <source>
        <dbReference type="ARBA" id="ARBA00022723"/>
    </source>
</evidence>
<comment type="similarity">
    <text evidence="2 9">Belongs to the cytochrome P450 family.</text>
</comment>
<keyword evidence="12" id="KW-1185">Reference proteome</keyword>
<dbReference type="STRING" id="253628.A0A0D2A467"/>
<dbReference type="FunCoup" id="A0A0D2A467">
    <property type="interactions" value="1452"/>
</dbReference>
<evidence type="ECO:0000256" key="7">
    <source>
        <dbReference type="ARBA" id="ARBA00023033"/>
    </source>
</evidence>
<dbReference type="PANTHER" id="PTHR24287:SF1">
    <property type="entry name" value="P450, PUTATIVE (EUROFUNG)-RELATED"/>
    <property type="match status" value="1"/>
</dbReference>
<feature type="transmembrane region" description="Helical" evidence="10">
    <location>
        <begin position="30"/>
        <end position="50"/>
    </location>
</feature>
<dbReference type="Gene3D" id="1.10.630.10">
    <property type="entry name" value="Cytochrome P450"/>
    <property type="match status" value="1"/>
</dbReference>
<evidence type="ECO:0000256" key="1">
    <source>
        <dbReference type="ARBA" id="ARBA00001971"/>
    </source>
</evidence>
<comment type="cofactor">
    <cofactor evidence="1 8">
        <name>heme</name>
        <dbReference type="ChEBI" id="CHEBI:30413"/>
    </cofactor>
</comment>
<dbReference type="PRINTS" id="PR00385">
    <property type="entry name" value="P450"/>
</dbReference>
<evidence type="ECO:0000313" key="12">
    <source>
        <dbReference type="Proteomes" id="UP000053259"/>
    </source>
</evidence>
<dbReference type="SUPFAM" id="SSF48264">
    <property type="entry name" value="Cytochrome P450"/>
    <property type="match status" value="1"/>
</dbReference>
<evidence type="ECO:0000256" key="6">
    <source>
        <dbReference type="ARBA" id="ARBA00023004"/>
    </source>
</evidence>
<keyword evidence="5 9" id="KW-0560">Oxidoreductase</keyword>
<dbReference type="GO" id="GO:0005506">
    <property type="term" value="F:iron ion binding"/>
    <property type="evidence" value="ECO:0007669"/>
    <property type="project" value="InterPro"/>
</dbReference>
<keyword evidence="10" id="KW-0472">Membrane</keyword>
<dbReference type="GeneID" id="27315029"/>
<dbReference type="Proteomes" id="UP000053259">
    <property type="component" value="Unassembled WGS sequence"/>
</dbReference>
<dbReference type="CDD" id="cd11063">
    <property type="entry name" value="CYP52"/>
    <property type="match status" value="1"/>
</dbReference>
<dbReference type="InterPro" id="IPR047146">
    <property type="entry name" value="Cyt_P450_E_CYP52_fungi"/>
</dbReference>
<dbReference type="OrthoDB" id="1470350at2759"/>
<evidence type="ECO:0000256" key="10">
    <source>
        <dbReference type="SAM" id="Phobius"/>
    </source>
</evidence>
<keyword evidence="3 8" id="KW-0349">Heme</keyword>
<keyword evidence="6 8" id="KW-0408">Iron</keyword>
<dbReference type="PROSITE" id="PS00086">
    <property type="entry name" value="CYTOCHROME_P450"/>
    <property type="match status" value="1"/>
</dbReference>
<dbReference type="InterPro" id="IPR002402">
    <property type="entry name" value="Cyt_P450_E_grp-II"/>
</dbReference>
<evidence type="ECO:0000256" key="2">
    <source>
        <dbReference type="ARBA" id="ARBA00010617"/>
    </source>
</evidence>
<keyword evidence="10" id="KW-0812">Transmembrane</keyword>
<dbReference type="InterPro" id="IPR017972">
    <property type="entry name" value="Cyt_P450_CS"/>
</dbReference>
<dbReference type="InterPro" id="IPR001128">
    <property type="entry name" value="Cyt_P450"/>
</dbReference>
<dbReference type="PRINTS" id="PR01239">
    <property type="entry name" value="EP450IICYP52"/>
</dbReference>
<dbReference type="AlphaFoldDB" id="A0A0D2A467"/>
<evidence type="ECO:0000256" key="8">
    <source>
        <dbReference type="PIRSR" id="PIRSR602402-1"/>
    </source>
</evidence>
<accession>A0A0D2A467</accession>